<sequence>MEEMVERLRREWDDGMESGTLKLSLTGRNTTVRSRRFTLCSVEAGLFHLQQINAVEMPSLRSKYGVSQKDRYRKSDIRERGGLKEDVVTKEDRDMLRWFGHLEGINGSRLTKQIYRAVCVMERSARVALENPMQTTSVSRLSSDRDPSEAKVSAPQKLISKFSMSDERDLRTRRMVFETGGGRFYCFAYNWVLKNFTNPRPERAAARIPVLEVVKRLMTAF</sequence>
<keyword evidence="2" id="KW-1185">Reference proteome</keyword>
<dbReference type="OrthoDB" id="425681at2759"/>
<protein>
    <submittedName>
        <fullName evidence="1">Uncharacterized protein</fullName>
    </submittedName>
</protein>
<organism evidence="1 2">
    <name type="scientific">Eumeta variegata</name>
    <name type="common">Bagworm moth</name>
    <name type="synonym">Eumeta japonica</name>
    <dbReference type="NCBI Taxonomy" id="151549"/>
    <lineage>
        <taxon>Eukaryota</taxon>
        <taxon>Metazoa</taxon>
        <taxon>Ecdysozoa</taxon>
        <taxon>Arthropoda</taxon>
        <taxon>Hexapoda</taxon>
        <taxon>Insecta</taxon>
        <taxon>Pterygota</taxon>
        <taxon>Neoptera</taxon>
        <taxon>Endopterygota</taxon>
        <taxon>Lepidoptera</taxon>
        <taxon>Glossata</taxon>
        <taxon>Ditrysia</taxon>
        <taxon>Tineoidea</taxon>
        <taxon>Psychidae</taxon>
        <taxon>Oiketicinae</taxon>
        <taxon>Eumeta</taxon>
    </lineage>
</organism>
<dbReference type="AlphaFoldDB" id="A0A4C1XN21"/>
<proteinExistence type="predicted"/>
<accession>A0A4C1XN21</accession>
<evidence type="ECO:0000313" key="1">
    <source>
        <dbReference type="EMBL" id="GBP65211.1"/>
    </source>
</evidence>
<dbReference type="EMBL" id="BGZK01000923">
    <property type="protein sequence ID" value="GBP65211.1"/>
    <property type="molecule type" value="Genomic_DNA"/>
</dbReference>
<gene>
    <name evidence="1" type="ORF">EVAR_49011_1</name>
</gene>
<dbReference type="Proteomes" id="UP000299102">
    <property type="component" value="Unassembled WGS sequence"/>
</dbReference>
<reference evidence="1 2" key="1">
    <citation type="journal article" date="2019" name="Commun. Biol.">
        <title>The bagworm genome reveals a unique fibroin gene that provides high tensile strength.</title>
        <authorList>
            <person name="Kono N."/>
            <person name="Nakamura H."/>
            <person name="Ohtoshi R."/>
            <person name="Tomita M."/>
            <person name="Numata K."/>
            <person name="Arakawa K."/>
        </authorList>
    </citation>
    <scope>NUCLEOTIDE SEQUENCE [LARGE SCALE GENOMIC DNA]</scope>
</reference>
<evidence type="ECO:0000313" key="2">
    <source>
        <dbReference type="Proteomes" id="UP000299102"/>
    </source>
</evidence>
<name>A0A4C1XN21_EUMVA</name>
<comment type="caution">
    <text evidence="1">The sequence shown here is derived from an EMBL/GenBank/DDBJ whole genome shotgun (WGS) entry which is preliminary data.</text>
</comment>